<dbReference type="KEGG" id="dpc:A6048_02135"/>
<name>A0AAD0JPU7_9ACTN</name>
<dbReference type="SUPFAM" id="SSF52821">
    <property type="entry name" value="Rhodanese/Cell cycle control phosphatase"/>
    <property type="match status" value="1"/>
</dbReference>
<accession>A0AAD0JPU7</accession>
<organism evidence="3 4">
    <name type="scientific">Dietzia psychralcaliphila</name>
    <dbReference type="NCBI Taxonomy" id="139021"/>
    <lineage>
        <taxon>Bacteria</taxon>
        <taxon>Bacillati</taxon>
        <taxon>Actinomycetota</taxon>
        <taxon>Actinomycetes</taxon>
        <taxon>Mycobacteriales</taxon>
        <taxon>Dietziaceae</taxon>
        <taxon>Dietzia</taxon>
    </lineage>
</organism>
<gene>
    <name evidence="3" type="ORF">A6048_02135</name>
</gene>
<feature type="domain" description="Rhodanese" evidence="2">
    <location>
        <begin position="22"/>
        <end position="95"/>
    </location>
</feature>
<dbReference type="SMART" id="SM00450">
    <property type="entry name" value="RHOD"/>
    <property type="match status" value="1"/>
</dbReference>
<dbReference type="PANTHER" id="PTHR43031:SF16">
    <property type="entry name" value="OXIDOREDUCTASE"/>
    <property type="match status" value="1"/>
</dbReference>
<evidence type="ECO:0000256" key="1">
    <source>
        <dbReference type="SAM" id="MobiDB-lite"/>
    </source>
</evidence>
<dbReference type="EMBL" id="CP015453">
    <property type="protein sequence ID" value="AWH94504.1"/>
    <property type="molecule type" value="Genomic_DNA"/>
</dbReference>
<sequence length="105" mass="11152">MSEPGVVTASFTELPRGADGGPAAGIVLLDVRDDDEYARDHLDRALHVPVARLADRLDEIPPGTVWVHCERGSRAERASAVLAAAGREVMVVRQNIRAGRASGLA</sequence>
<evidence type="ECO:0000313" key="4">
    <source>
        <dbReference type="Proteomes" id="UP000244903"/>
    </source>
</evidence>
<feature type="region of interest" description="Disordered" evidence="1">
    <location>
        <begin position="1"/>
        <end position="20"/>
    </location>
</feature>
<keyword evidence="4" id="KW-1185">Reference proteome</keyword>
<dbReference type="InterPro" id="IPR036873">
    <property type="entry name" value="Rhodanese-like_dom_sf"/>
</dbReference>
<dbReference type="Gene3D" id="3.40.250.10">
    <property type="entry name" value="Rhodanese-like domain"/>
    <property type="match status" value="1"/>
</dbReference>
<dbReference type="AlphaFoldDB" id="A0AAD0JPU7"/>
<dbReference type="Proteomes" id="UP000244903">
    <property type="component" value="Chromosome"/>
</dbReference>
<evidence type="ECO:0000313" key="3">
    <source>
        <dbReference type="EMBL" id="AWH94504.1"/>
    </source>
</evidence>
<proteinExistence type="predicted"/>
<dbReference type="RefSeq" id="WP_107748028.1">
    <property type="nucleotide sequence ID" value="NZ_CP015453.1"/>
</dbReference>
<reference evidence="3 4" key="1">
    <citation type="submission" date="2016-04" db="EMBL/GenBank/DDBJ databases">
        <title>Complete genome sequence of the haloalkaliphilic hydrocarbon-degrading bacterium Dietzia psychralcaliphila ILA-1T, isolated from a drain of a fish product-processing plant.</title>
        <authorList>
            <person name="Zhao J."/>
            <person name="Hu B."/>
            <person name="Geng S."/>
            <person name="Nie Y."/>
            <person name="Tang Y."/>
        </authorList>
    </citation>
    <scope>NUCLEOTIDE SEQUENCE [LARGE SCALE GENOMIC DNA]</scope>
    <source>
        <strain evidence="3 4">ILA-1</strain>
    </source>
</reference>
<dbReference type="InterPro" id="IPR050229">
    <property type="entry name" value="GlpE_sulfurtransferase"/>
</dbReference>
<dbReference type="InterPro" id="IPR001763">
    <property type="entry name" value="Rhodanese-like_dom"/>
</dbReference>
<dbReference type="PANTHER" id="PTHR43031">
    <property type="entry name" value="FAD-DEPENDENT OXIDOREDUCTASE"/>
    <property type="match status" value="1"/>
</dbReference>
<dbReference type="PROSITE" id="PS50206">
    <property type="entry name" value="RHODANESE_3"/>
    <property type="match status" value="1"/>
</dbReference>
<dbReference type="Pfam" id="PF00581">
    <property type="entry name" value="Rhodanese"/>
    <property type="match status" value="1"/>
</dbReference>
<evidence type="ECO:0000259" key="2">
    <source>
        <dbReference type="PROSITE" id="PS50206"/>
    </source>
</evidence>
<dbReference type="CDD" id="cd00158">
    <property type="entry name" value="RHOD"/>
    <property type="match status" value="1"/>
</dbReference>
<protein>
    <recommendedName>
        <fullName evidence="2">Rhodanese domain-containing protein</fullName>
    </recommendedName>
</protein>